<protein>
    <submittedName>
        <fullName evidence="1">Uncharacterized protein</fullName>
    </submittedName>
</protein>
<reference evidence="2" key="1">
    <citation type="journal article" date="2022" name="Mol. Ecol. Resour.">
        <title>The genomes of chicory, endive, great burdock and yacon provide insights into Asteraceae palaeo-polyploidization history and plant inulin production.</title>
        <authorList>
            <person name="Fan W."/>
            <person name="Wang S."/>
            <person name="Wang H."/>
            <person name="Wang A."/>
            <person name="Jiang F."/>
            <person name="Liu H."/>
            <person name="Zhao H."/>
            <person name="Xu D."/>
            <person name="Zhang Y."/>
        </authorList>
    </citation>
    <scope>NUCLEOTIDE SEQUENCE [LARGE SCALE GENOMIC DNA]</scope>
    <source>
        <strain evidence="2">cv. Niubang</strain>
    </source>
</reference>
<gene>
    <name evidence="1" type="ORF">L6452_01300</name>
</gene>
<dbReference type="Proteomes" id="UP001055879">
    <property type="component" value="Linkage Group LG01"/>
</dbReference>
<keyword evidence="2" id="KW-1185">Reference proteome</keyword>
<evidence type="ECO:0000313" key="1">
    <source>
        <dbReference type="EMBL" id="KAI3770176.1"/>
    </source>
</evidence>
<accession>A0ACB9FH59</accession>
<sequence>MITILNLERWYFSTNHKSFTGARGRDGPVGKKPNKGGVIGYGFSSDLPVYRGVSHVGGACGGAGDSFQENLEGFPCGK</sequence>
<reference evidence="1 2" key="2">
    <citation type="journal article" date="2022" name="Mol. Ecol. Resour.">
        <title>The genomes of chicory, endive, great burdock and yacon provide insights into Asteraceae paleo-polyploidization history and plant inulin production.</title>
        <authorList>
            <person name="Fan W."/>
            <person name="Wang S."/>
            <person name="Wang H."/>
            <person name="Wang A."/>
            <person name="Jiang F."/>
            <person name="Liu H."/>
            <person name="Zhao H."/>
            <person name="Xu D."/>
            <person name="Zhang Y."/>
        </authorList>
    </citation>
    <scope>NUCLEOTIDE SEQUENCE [LARGE SCALE GENOMIC DNA]</scope>
    <source>
        <strain evidence="2">cv. Niubang</strain>
    </source>
</reference>
<comment type="caution">
    <text evidence="1">The sequence shown here is derived from an EMBL/GenBank/DDBJ whole genome shotgun (WGS) entry which is preliminary data.</text>
</comment>
<name>A0ACB9FH59_ARCLA</name>
<proteinExistence type="predicted"/>
<organism evidence="1 2">
    <name type="scientific">Arctium lappa</name>
    <name type="common">Greater burdock</name>
    <name type="synonym">Lappa major</name>
    <dbReference type="NCBI Taxonomy" id="4217"/>
    <lineage>
        <taxon>Eukaryota</taxon>
        <taxon>Viridiplantae</taxon>
        <taxon>Streptophyta</taxon>
        <taxon>Embryophyta</taxon>
        <taxon>Tracheophyta</taxon>
        <taxon>Spermatophyta</taxon>
        <taxon>Magnoliopsida</taxon>
        <taxon>eudicotyledons</taxon>
        <taxon>Gunneridae</taxon>
        <taxon>Pentapetalae</taxon>
        <taxon>asterids</taxon>
        <taxon>campanulids</taxon>
        <taxon>Asterales</taxon>
        <taxon>Asteraceae</taxon>
        <taxon>Carduoideae</taxon>
        <taxon>Cardueae</taxon>
        <taxon>Arctiinae</taxon>
        <taxon>Arctium</taxon>
    </lineage>
</organism>
<evidence type="ECO:0000313" key="2">
    <source>
        <dbReference type="Proteomes" id="UP001055879"/>
    </source>
</evidence>
<dbReference type="EMBL" id="CM042047">
    <property type="protein sequence ID" value="KAI3770176.1"/>
    <property type="molecule type" value="Genomic_DNA"/>
</dbReference>